<evidence type="ECO:0000313" key="2">
    <source>
        <dbReference type="Proteomes" id="UP000252770"/>
    </source>
</evidence>
<reference evidence="1 2" key="1">
    <citation type="submission" date="2018-07" db="EMBL/GenBank/DDBJ databases">
        <title>Desertimonas flava gen. nov. sp. nov.</title>
        <authorList>
            <person name="Liu S."/>
        </authorList>
    </citation>
    <scope>NUCLEOTIDE SEQUENCE [LARGE SCALE GENOMIC DNA]</scope>
    <source>
        <strain evidence="1 2">16Sb5-5</strain>
    </source>
</reference>
<proteinExistence type="predicted"/>
<dbReference type="EMBL" id="QOUI01000004">
    <property type="protein sequence ID" value="RCK69860.1"/>
    <property type="molecule type" value="Genomic_DNA"/>
</dbReference>
<accession>A0A367YVN7</accession>
<name>A0A367YVN7_9ACTN</name>
<dbReference type="Proteomes" id="UP000252770">
    <property type="component" value="Unassembled WGS sequence"/>
</dbReference>
<sequence>MARPTRLVTYVDPDEDTSPTRFSVSARLEAVLDSGEQVVLLDDRGWGSSGGWAYQGVEEVAQTARVVVGPDEPPPGRTSEEEAAMHWATLAGALTAAGVATDATTLRGLPHDVVLAEGVLRLLPPEAGHRG</sequence>
<gene>
    <name evidence="1" type="ORF">DT076_07435</name>
</gene>
<evidence type="ECO:0000313" key="1">
    <source>
        <dbReference type="EMBL" id="RCK69860.1"/>
    </source>
</evidence>
<organism evidence="1 2">
    <name type="scientific">Desertihabitans brevis</name>
    <dbReference type="NCBI Taxonomy" id="2268447"/>
    <lineage>
        <taxon>Bacteria</taxon>
        <taxon>Bacillati</taxon>
        <taxon>Actinomycetota</taxon>
        <taxon>Actinomycetes</taxon>
        <taxon>Propionibacteriales</taxon>
        <taxon>Propionibacteriaceae</taxon>
        <taxon>Desertihabitans</taxon>
    </lineage>
</organism>
<dbReference type="RefSeq" id="WP_114126047.1">
    <property type="nucleotide sequence ID" value="NZ_QOUI01000004.1"/>
</dbReference>
<protein>
    <submittedName>
        <fullName evidence="1">Uncharacterized protein</fullName>
    </submittedName>
</protein>
<keyword evidence="2" id="KW-1185">Reference proteome</keyword>
<dbReference type="AlphaFoldDB" id="A0A367YVN7"/>
<comment type="caution">
    <text evidence="1">The sequence shown here is derived from an EMBL/GenBank/DDBJ whole genome shotgun (WGS) entry which is preliminary data.</text>
</comment>